<dbReference type="PANTHER" id="PTHR46825">
    <property type="entry name" value="D-ALANYL-D-ALANINE-CARBOXYPEPTIDASE/ENDOPEPTIDASE AMPH"/>
    <property type="match status" value="1"/>
</dbReference>
<dbReference type="InterPro" id="IPR012338">
    <property type="entry name" value="Beta-lactam/transpept-like"/>
</dbReference>
<feature type="domain" description="Beta-lactamase-related" evidence="1">
    <location>
        <begin position="8"/>
        <end position="322"/>
    </location>
</feature>
<evidence type="ECO:0000313" key="3">
    <source>
        <dbReference type="Proteomes" id="UP000579153"/>
    </source>
</evidence>
<dbReference type="InterPro" id="IPR050491">
    <property type="entry name" value="AmpC-like"/>
</dbReference>
<dbReference type="Proteomes" id="UP000579153">
    <property type="component" value="Unassembled WGS sequence"/>
</dbReference>
<protein>
    <submittedName>
        <fullName evidence="2">CubicO group peptidase (Beta-lactamase class C family)</fullName>
    </submittedName>
</protein>
<dbReference type="Gene3D" id="3.40.710.10">
    <property type="entry name" value="DD-peptidase/beta-lactamase superfamily"/>
    <property type="match status" value="1"/>
</dbReference>
<evidence type="ECO:0000313" key="2">
    <source>
        <dbReference type="EMBL" id="MBB5773406.1"/>
    </source>
</evidence>
<organism evidence="2 3">
    <name type="scientific">Nonomuraea jabiensis</name>
    <dbReference type="NCBI Taxonomy" id="882448"/>
    <lineage>
        <taxon>Bacteria</taxon>
        <taxon>Bacillati</taxon>
        <taxon>Actinomycetota</taxon>
        <taxon>Actinomycetes</taxon>
        <taxon>Streptosporangiales</taxon>
        <taxon>Streptosporangiaceae</taxon>
        <taxon>Nonomuraea</taxon>
    </lineage>
</organism>
<dbReference type="PANTHER" id="PTHR46825:SF9">
    <property type="entry name" value="BETA-LACTAMASE-RELATED DOMAIN-CONTAINING PROTEIN"/>
    <property type="match status" value="1"/>
</dbReference>
<gene>
    <name evidence="2" type="ORF">HD596_000162</name>
</gene>
<comment type="caution">
    <text evidence="2">The sequence shown here is derived from an EMBL/GenBank/DDBJ whole genome shotgun (WGS) entry which is preliminary data.</text>
</comment>
<dbReference type="RefSeq" id="WP_185067403.1">
    <property type="nucleotide sequence ID" value="NZ_JACHMB010000001.1"/>
</dbReference>
<evidence type="ECO:0000259" key="1">
    <source>
        <dbReference type="Pfam" id="PF00144"/>
    </source>
</evidence>
<name>A0A7W9FXP4_9ACTN</name>
<reference evidence="2 3" key="1">
    <citation type="submission" date="2020-08" db="EMBL/GenBank/DDBJ databases">
        <title>Sequencing the genomes of 1000 actinobacteria strains.</title>
        <authorList>
            <person name="Klenk H.-P."/>
        </authorList>
    </citation>
    <scope>NUCLEOTIDE SEQUENCE [LARGE SCALE GENOMIC DNA]</scope>
    <source>
        <strain evidence="2 3">DSM 45507</strain>
    </source>
</reference>
<dbReference type="AlphaFoldDB" id="A0A7W9FXP4"/>
<dbReference type="EMBL" id="JACHMB010000001">
    <property type="protein sequence ID" value="MBB5773406.1"/>
    <property type="molecule type" value="Genomic_DNA"/>
</dbReference>
<proteinExistence type="predicted"/>
<accession>A0A7W9FXP4</accession>
<sequence>MSDLHERLRRLIAERAEPLGVPGVAVGVFHQGERFVGCHGVTSTANPLPVDETTLFAIGSVTKTVTATAIMRLVERGEIDLAAPVRRYVPELTLKDPDVAAHVTVLHLLNHTAGWEGDRVVDTGRDDGALAAYVARMAEFEQVMPLGSVVSYNNAALSLAGRVIEKVTGTTYEAAVKNLVLEPLGLADSFFDVADIVTRRFVVGHGSKGQAGGTEVVGQWLMERCAAPAGGLFCGIGDLLDYGRFHLGGGAGVLEPDTLQQMRRPSTTGTSTDGDVGISWFLRDAGGFRVVEHTGGTPVGVALLTLVPEHGLVLAVLANSIGAGAGELLEEIRALVLEGHLGAEPEPLVPANLAEAQLAELAGVYDRGEGHLLVMTAGAERVTVERRFSDELIAMYRELMPDLEVPVQEPITLVPLAGDAFQQAGRPGKRPHGRFVRLDGKVVAVEWSGRVAPKIS</sequence>
<dbReference type="SUPFAM" id="SSF56601">
    <property type="entry name" value="beta-lactamase/transpeptidase-like"/>
    <property type="match status" value="1"/>
</dbReference>
<dbReference type="Pfam" id="PF00144">
    <property type="entry name" value="Beta-lactamase"/>
    <property type="match status" value="1"/>
</dbReference>
<dbReference type="InterPro" id="IPR001466">
    <property type="entry name" value="Beta-lactam-related"/>
</dbReference>
<keyword evidence="3" id="KW-1185">Reference proteome</keyword>